<dbReference type="PANTHER" id="PTHR42748">
    <property type="entry name" value="NITROGEN METABOLITE REPRESSION PROTEIN NMRA FAMILY MEMBER"/>
    <property type="match status" value="1"/>
</dbReference>
<dbReference type="Gene3D" id="3.90.25.10">
    <property type="entry name" value="UDP-galactose 4-epimerase, domain 1"/>
    <property type="match status" value="1"/>
</dbReference>
<dbReference type="eggNOG" id="ENOG502S0XK">
    <property type="taxonomic scope" value="Eukaryota"/>
</dbReference>
<evidence type="ECO:0000256" key="1">
    <source>
        <dbReference type="ARBA" id="ARBA00006328"/>
    </source>
</evidence>
<dbReference type="Pfam" id="PF05368">
    <property type="entry name" value="NmrA"/>
    <property type="match status" value="1"/>
</dbReference>
<reference evidence="5" key="1">
    <citation type="journal article" date="2015" name="BMC Genomics">
        <title>Genomic and transcriptomic analysis of the endophytic fungus Pestalotiopsis fici reveals its lifestyle and high potential for synthesis of natural products.</title>
        <authorList>
            <person name="Wang X."/>
            <person name="Zhang X."/>
            <person name="Liu L."/>
            <person name="Xiang M."/>
            <person name="Wang W."/>
            <person name="Sun X."/>
            <person name="Che Y."/>
            <person name="Guo L."/>
            <person name="Liu G."/>
            <person name="Guo L."/>
            <person name="Wang C."/>
            <person name="Yin W.B."/>
            <person name="Stadler M."/>
            <person name="Zhang X."/>
            <person name="Liu X."/>
        </authorList>
    </citation>
    <scope>NUCLEOTIDE SEQUENCE [LARGE SCALE GENOMIC DNA]</scope>
    <source>
        <strain evidence="5">W106-1 / CGMCC3.15140</strain>
    </source>
</reference>
<proteinExistence type="inferred from homology"/>
<gene>
    <name evidence="4" type="ORF">PFICI_14959</name>
</gene>
<organism evidence="4 5">
    <name type="scientific">Pestalotiopsis fici (strain W106-1 / CGMCC3.15140)</name>
    <dbReference type="NCBI Taxonomy" id="1229662"/>
    <lineage>
        <taxon>Eukaryota</taxon>
        <taxon>Fungi</taxon>
        <taxon>Dikarya</taxon>
        <taxon>Ascomycota</taxon>
        <taxon>Pezizomycotina</taxon>
        <taxon>Sordariomycetes</taxon>
        <taxon>Xylariomycetidae</taxon>
        <taxon>Amphisphaeriales</taxon>
        <taxon>Sporocadaceae</taxon>
        <taxon>Pestalotiopsis</taxon>
    </lineage>
</organism>
<evidence type="ECO:0000256" key="2">
    <source>
        <dbReference type="ARBA" id="ARBA00022857"/>
    </source>
</evidence>
<dbReference type="EMBL" id="KI912122">
    <property type="protein sequence ID" value="ETS73354.1"/>
    <property type="molecule type" value="Genomic_DNA"/>
</dbReference>
<dbReference type="SUPFAM" id="SSF51735">
    <property type="entry name" value="NAD(P)-binding Rossmann-fold domains"/>
    <property type="match status" value="1"/>
</dbReference>
<accession>W3WHV1</accession>
<comment type="similarity">
    <text evidence="1">Belongs to the NmrA-type oxidoreductase family.</text>
</comment>
<dbReference type="Gene3D" id="3.40.50.720">
    <property type="entry name" value="NAD(P)-binding Rossmann-like Domain"/>
    <property type="match status" value="1"/>
</dbReference>
<keyword evidence="2" id="KW-0521">NADP</keyword>
<dbReference type="OrthoDB" id="9997102at2759"/>
<dbReference type="InterPro" id="IPR008030">
    <property type="entry name" value="NmrA-like"/>
</dbReference>
<dbReference type="RefSeq" id="XP_007841731.1">
    <property type="nucleotide sequence ID" value="XM_007843540.1"/>
</dbReference>
<evidence type="ECO:0000259" key="3">
    <source>
        <dbReference type="Pfam" id="PF05368"/>
    </source>
</evidence>
<dbReference type="GO" id="GO:0005634">
    <property type="term" value="C:nucleus"/>
    <property type="evidence" value="ECO:0007669"/>
    <property type="project" value="TreeGrafter"/>
</dbReference>
<dbReference type="InParanoid" id="W3WHV1"/>
<keyword evidence="5" id="KW-1185">Reference proteome</keyword>
<dbReference type="InterPro" id="IPR051164">
    <property type="entry name" value="NmrA-like_oxidored"/>
</dbReference>
<dbReference type="InterPro" id="IPR036291">
    <property type="entry name" value="NAD(P)-bd_dom_sf"/>
</dbReference>
<name>W3WHV1_PESFW</name>
<dbReference type="AlphaFoldDB" id="W3WHV1"/>
<evidence type="ECO:0000313" key="4">
    <source>
        <dbReference type="EMBL" id="ETS73354.1"/>
    </source>
</evidence>
<evidence type="ECO:0000313" key="5">
    <source>
        <dbReference type="Proteomes" id="UP000030651"/>
    </source>
</evidence>
<sequence length="304" mass="33414">MSRTVLITGATGKQGGSLVNALLAAKADFQILALTRDISSPSAQRLAAKSPNIRLIQGNLDDTESVFKNARKATSSPIWGVFSVQTPAMNSTGPAIEEKQGKDLVDSALKNDVRHFVYSSVDRSGAKSIDNQTNIPHFMSKHNIEHHLINKSVGTQMKWTILRPVAFMENFDGGMVGKVFATCWKLIVKSRPLQLIATSDIGVFAAKALREPETFAGKAISLAGDELTFEQMAAIFKQKTGSDVPLTWGILGRLTLRLSKEMGTMFEFFEREGYGANIKELREMHPDLKAFGPWLETSPYAKRP</sequence>
<dbReference type="HOGENOM" id="CLU_007383_8_4_1"/>
<dbReference type="KEGG" id="pfy:PFICI_14959"/>
<dbReference type="PANTHER" id="PTHR42748:SF7">
    <property type="entry name" value="NMRA LIKE REDOX SENSOR 1-RELATED"/>
    <property type="match status" value="1"/>
</dbReference>
<dbReference type="CDD" id="cd05251">
    <property type="entry name" value="NmrA_like_SDR_a"/>
    <property type="match status" value="1"/>
</dbReference>
<dbReference type="GeneID" id="19279972"/>
<feature type="domain" description="NmrA-like" evidence="3">
    <location>
        <begin position="2"/>
        <end position="277"/>
    </location>
</feature>
<dbReference type="STRING" id="1229662.W3WHV1"/>
<protein>
    <recommendedName>
        <fullName evidence="3">NmrA-like domain-containing protein</fullName>
    </recommendedName>
</protein>
<dbReference type="Proteomes" id="UP000030651">
    <property type="component" value="Unassembled WGS sequence"/>
</dbReference>
<dbReference type="OMA" id="VYPIMAM"/>